<evidence type="ECO:0000259" key="6">
    <source>
        <dbReference type="Pfam" id="PF00294"/>
    </source>
</evidence>
<keyword evidence="4" id="KW-0511">Multifunctional enzyme</keyword>
<dbReference type="InterPro" id="IPR029056">
    <property type="entry name" value="Ribokinase-like"/>
</dbReference>
<dbReference type="GO" id="GO:0016301">
    <property type="term" value="F:kinase activity"/>
    <property type="evidence" value="ECO:0007669"/>
    <property type="project" value="UniProtKB-KW"/>
</dbReference>
<gene>
    <name evidence="8" type="ORF">OL497_06940</name>
</gene>
<dbReference type="Proteomes" id="UP001207742">
    <property type="component" value="Unassembled WGS sequence"/>
</dbReference>
<organism evidence="8 9">
    <name type="scientific">Chitinophaga nivalis</name>
    <dbReference type="NCBI Taxonomy" id="2991709"/>
    <lineage>
        <taxon>Bacteria</taxon>
        <taxon>Pseudomonadati</taxon>
        <taxon>Bacteroidota</taxon>
        <taxon>Chitinophagia</taxon>
        <taxon>Chitinophagales</taxon>
        <taxon>Chitinophagaceae</taxon>
        <taxon>Chitinophaga</taxon>
    </lineage>
</organism>
<sequence>MYKHLISQFRQFSVLVIGDLMLDVYLKGASTRLTPEATVPVVDILNNSTVPGGAANTAANLKHLGAAVTFCSICGADEYSEKAQALLSATGVTCRILRDPERSTLVKTRVMSGKQLLIRYDSGSVHQISAEQEQAFIVLLEEQYPLHDAIVIADYNKGLITPGVIAALQALNRRREKFIAVDSRRLEAFRSLSPSLVKPNYAETVQLLQIATKYEARARQLQESGAAMFAATGAAITAATLDEEGAVIFAGNQLAYRSHAHEVPPLNVAGAGDAYISAFTLACLAGADIPAAAEVSAAAAAVAVSKHTTACCTCEELTAYLSVNEKYVTDPQQLAYISAIYKSQGKKIVFTNGCFDILHSGHVNYLNRARELGHILMVGINTDDSIRRLKGSSRPINTLEDRMEVLGGLGAVHHIIPFGSEAEDTAAPLISLIKPDVFVKGGDYTRATLPEAGLVEEQGGEVIILPLLPDRSTTLIVNRIHTTHNLKRV</sequence>
<comment type="pathway">
    <text evidence="1">Bacterial outer membrane biogenesis; LPS core biosynthesis.</text>
</comment>
<evidence type="ECO:0000256" key="3">
    <source>
        <dbReference type="ARBA" id="ARBA00022777"/>
    </source>
</evidence>
<evidence type="ECO:0000256" key="5">
    <source>
        <dbReference type="ARBA" id="ARBA00023277"/>
    </source>
</evidence>
<dbReference type="Pfam" id="PF01467">
    <property type="entry name" value="CTP_transf_like"/>
    <property type="match status" value="1"/>
</dbReference>
<comment type="caution">
    <text evidence="8">The sequence shown here is derived from an EMBL/GenBank/DDBJ whole genome shotgun (WGS) entry which is preliminary data.</text>
</comment>
<dbReference type="PANTHER" id="PTHR46969">
    <property type="entry name" value="BIFUNCTIONAL PROTEIN HLDE"/>
    <property type="match status" value="1"/>
</dbReference>
<reference evidence="8 9" key="1">
    <citation type="submission" date="2022-10" db="EMBL/GenBank/DDBJ databases">
        <title>Chitinophaga nivalis PC15 sp. nov., isolated from Pyeongchang county, South Korea.</title>
        <authorList>
            <person name="Trinh H.N."/>
        </authorList>
    </citation>
    <scope>NUCLEOTIDE SEQUENCE [LARGE SCALE GENOMIC DNA]</scope>
    <source>
        <strain evidence="8 9">PC14</strain>
    </source>
</reference>
<dbReference type="EMBL" id="JAPDNS010000001">
    <property type="protein sequence ID" value="MCW3483622.1"/>
    <property type="molecule type" value="Genomic_DNA"/>
</dbReference>
<proteinExistence type="predicted"/>
<evidence type="ECO:0000259" key="7">
    <source>
        <dbReference type="Pfam" id="PF01467"/>
    </source>
</evidence>
<feature type="domain" description="Carbohydrate kinase PfkB" evidence="6">
    <location>
        <begin position="13"/>
        <end position="310"/>
    </location>
</feature>
<name>A0ABT3II37_9BACT</name>
<dbReference type="InterPro" id="IPR014729">
    <property type="entry name" value="Rossmann-like_a/b/a_fold"/>
</dbReference>
<dbReference type="PROSITE" id="PS00583">
    <property type="entry name" value="PFKB_KINASES_1"/>
    <property type="match status" value="1"/>
</dbReference>
<keyword evidence="2" id="KW-0808">Transferase</keyword>
<evidence type="ECO:0000256" key="1">
    <source>
        <dbReference type="ARBA" id="ARBA00004713"/>
    </source>
</evidence>
<dbReference type="InterPro" id="IPR004821">
    <property type="entry name" value="Cyt_trans-like"/>
</dbReference>
<dbReference type="RefSeq" id="WP_264729136.1">
    <property type="nucleotide sequence ID" value="NZ_JAPDNR010000001.1"/>
</dbReference>
<keyword evidence="5" id="KW-0119">Carbohydrate metabolism</keyword>
<keyword evidence="3 8" id="KW-0418">Kinase</keyword>
<evidence type="ECO:0000256" key="4">
    <source>
        <dbReference type="ARBA" id="ARBA00023268"/>
    </source>
</evidence>
<dbReference type="Gene3D" id="3.40.1190.20">
    <property type="match status" value="1"/>
</dbReference>
<dbReference type="NCBIfam" id="TIGR00125">
    <property type="entry name" value="cyt_tran_rel"/>
    <property type="match status" value="1"/>
</dbReference>
<evidence type="ECO:0000313" key="8">
    <source>
        <dbReference type="EMBL" id="MCW3483622.1"/>
    </source>
</evidence>
<feature type="domain" description="Cytidyltransferase-like" evidence="7">
    <location>
        <begin position="350"/>
        <end position="448"/>
    </location>
</feature>
<evidence type="ECO:0000313" key="9">
    <source>
        <dbReference type="Proteomes" id="UP001207742"/>
    </source>
</evidence>
<dbReference type="InterPro" id="IPR002173">
    <property type="entry name" value="Carboh/pur_kinase_PfkB_CS"/>
</dbReference>
<evidence type="ECO:0000256" key="2">
    <source>
        <dbReference type="ARBA" id="ARBA00022679"/>
    </source>
</evidence>
<dbReference type="Gene3D" id="3.40.50.620">
    <property type="entry name" value="HUPs"/>
    <property type="match status" value="1"/>
</dbReference>
<dbReference type="PANTHER" id="PTHR46969:SF1">
    <property type="entry name" value="BIFUNCTIONAL PROTEIN HLDE"/>
    <property type="match status" value="1"/>
</dbReference>
<dbReference type="InterPro" id="IPR011611">
    <property type="entry name" value="PfkB_dom"/>
</dbReference>
<keyword evidence="9" id="KW-1185">Reference proteome</keyword>
<dbReference type="SUPFAM" id="SSF53613">
    <property type="entry name" value="Ribokinase-like"/>
    <property type="match status" value="1"/>
</dbReference>
<dbReference type="SUPFAM" id="SSF52374">
    <property type="entry name" value="Nucleotidylyl transferase"/>
    <property type="match status" value="1"/>
</dbReference>
<protein>
    <submittedName>
        <fullName evidence="8">PfkB family carbohydrate kinase</fullName>
    </submittedName>
</protein>
<accession>A0ABT3II37</accession>
<dbReference type="Pfam" id="PF00294">
    <property type="entry name" value="PfkB"/>
    <property type="match status" value="1"/>
</dbReference>